<dbReference type="HOGENOM" id="CLU_2512872_0_0_1"/>
<dbReference type="Proteomes" id="UP000053424">
    <property type="component" value="Unassembled WGS sequence"/>
</dbReference>
<sequence>MHARSRVTNDSDVSLKATTADAAILQTLLPPADISFLITFSTWAQRNSRRPNDRCARPLVIFASWTPKGLPIRLCSPCHTYPSAG</sequence>
<evidence type="ECO:0000313" key="2">
    <source>
        <dbReference type="Proteomes" id="UP000053424"/>
    </source>
</evidence>
<proteinExistence type="predicted"/>
<accession>A0A0C2YKA7</accession>
<reference evidence="2" key="2">
    <citation type="submission" date="2015-01" db="EMBL/GenBank/DDBJ databases">
        <title>Evolutionary Origins and Diversification of the Mycorrhizal Mutualists.</title>
        <authorList>
            <consortium name="DOE Joint Genome Institute"/>
            <consortium name="Mycorrhizal Genomics Consortium"/>
            <person name="Kohler A."/>
            <person name="Kuo A."/>
            <person name="Nagy L.G."/>
            <person name="Floudas D."/>
            <person name="Copeland A."/>
            <person name="Barry K.W."/>
            <person name="Cichocki N."/>
            <person name="Veneault-Fourrey C."/>
            <person name="LaButti K."/>
            <person name="Lindquist E.A."/>
            <person name="Lipzen A."/>
            <person name="Lundell T."/>
            <person name="Morin E."/>
            <person name="Murat C."/>
            <person name="Riley R."/>
            <person name="Ohm R."/>
            <person name="Sun H."/>
            <person name="Tunlid A."/>
            <person name="Henrissat B."/>
            <person name="Grigoriev I.V."/>
            <person name="Hibbett D.S."/>
            <person name="Martin F."/>
        </authorList>
    </citation>
    <scope>NUCLEOTIDE SEQUENCE [LARGE SCALE GENOMIC DNA]</scope>
    <source>
        <strain evidence="2">h7</strain>
    </source>
</reference>
<evidence type="ECO:0000313" key="1">
    <source>
        <dbReference type="EMBL" id="KIM41472.1"/>
    </source>
</evidence>
<name>A0A0C2YKA7_HEBCY</name>
<gene>
    <name evidence="1" type="ORF">M413DRAFT_445470</name>
</gene>
<dbReference type="EMBL" id="KN831780">
    <property type="protein sequence ID" value="KIM41472.1"/>
    <property type="molecule type" value="Genomic_DNA"/>
</dbReference>
<reference evidence="1 2" key="1">
    <citation type="submission" date="2014-04" db="EMBL/GenBank/DDBJ databases">
        <authorList>
            <consortium name="DOE Joint Genome Institute"/>
            <person name="Kuo A."/>
            <person name="Gay G."/>
            <person name="Dore J."/>
            <person name="Kohler A."/>
            <person name="Nagy L.G."/>
            <person name="Floudas D."/>
            <person name="Copeland A."/>
            <person name="Barry K.W."/>
            <person name="Cichocki N."/>
            <person name="Veneault-Fourrey C."/>
            <person name="LaButti K."/>
            <person name="Lindquist E.A."/>
            <person name="Lipzen A."/>
            <person name="Lundell T."/>
            <person name="Morin E."/>
            <person name="Murat C."/>
            <person name="Sun H."/>
            <person name="Tunlid A."/>
            <person name="Henrissat B."/>
            <person name="Grigoriev I.V."/>
            <person name="Hibbett D.S."/>
            <person name="Martin F."/>
            <person name="Nordberg H.P."/>
            <person name="Cantor M.N."/>
            <person name="Hua S.X."/>
        </authorList>
    </citation>
    <scope>NUCLEOTIDE SEQUENCE [LARGE SCALE GENOMIC DNA]</scope>
    <source>
        <strain evidence="2">h7</strain>
    </source>
</reference>
<organism evidence="1 2">
    <name type="scientific">Hebeloma cylindrosporum</name>
    <dbReference type="NCBI Taxonomy" id="76867"/>
    <lineage>
        <taxon>Eukaryota</taxon>
        <taxon>Fungi</taxon>
        <taxon>Dikarya</taxon>
        <taxon>Basidiomycota</taxon>
        <taxon>Agaricomycotina</taxon>
        <taxon>Agaricomycetes</taxon>
        <taxon>Agaricomycetidae</taxon>
        <taxon>Agaricales</taxon>
        <taxon>Agaricineae</taxon>
        <taxon>Hymenogastraceae</taxon>
        <taxon>Hebeloma</taxon>
    </lineage>
</organism>
<protein>
    <submittedName>
        <fullName evidence="1">Uncharacterized protein</fullName>
    </submittedName>
</protein>
<dbReference type="AlphaFoldDB" id="A0A0C2YKA7"/>
<keyword evidence="2" id="KW-1185">Reference proteome</keyword>